<dbReference type="AlphaFoldDB" id="A0A3P7DW78"/>
<evidence type="ECO:0000313" key="4">
    <source>
        <dbReference type="Proteomes" id="UP000270924"/>
    </source>
</evidence>
<dbReference type="FunCoup" id="A0A3P7DW78">
    <property type="interactions" value="4"/>
</dbReference>
<dbReference type="InterPro" id="IPR036084">
    <property type="entry name" value="Ser_inhib-like_sf"/>
</dbReference>
<dbReference type="OMA" id="CECPAFL"/>
<organism evidence="3 4">
    <name type="scientific">Wuchereria bancrofti</name>
    <dbReference type="NCBI Taxonomy" id="6293"/>
    <lineage>
        <taxon>Eukaryota</taxon>
        <taxon>Metazoa</taxon>
        <taxon>Ecdysozoa</taxon>
        <taxon>Nematoda</taxon>
        <taxon>Chromadorea</taxon>
        <taxon>Rhabditida</taxon>
        <taxon>Spirurina</taxon>
        <taxon>Spiruromorpha</taxon>
        <taxon>Filarioidea</taxon>
        <taxon>Onchocercidae</taxon>
        <taxon>Wuchereria</taxon>
    </lineage>
</organism>
<dbReference type="Pfam" id="PF01826">
    <property type="entry name" value="TIL"/>
    <property type="match status" value="1"/>
</dbReference>
<keyword evidence="1" id="KW-0646">Protease inhibitor</keyword>
<protein>
    <recommendedName>
        <fullName evidence="2">TIL domain-containing protein</fullName>
    </recommendedName>
</protein>
<dbReference type="SUPFAM" id="SSF57567">
    <property type="entry name" value="Serine protease inhibitors"/>
    <property type="match status" value="1"/>
</dbReference>
<dbReference type="InParanoid" id="A0A3P7DW78"/>
<dbReference type="OrthoDB" id="5945029at2759"/>
<feature type="domain" description="TIL" evidence="2">
    <location>
        <begin position="37"/>
        <end position="92"/>
    </location>
</feature>
<dbReference type="EMBL" id="UYWW01005764">
    <property type="protein sequence ID" value="VDM14351.1"/>
    <property type="molecule type" value="Genomic_DNA"/>
</dbReference>
<dbReference type="CDD" id="cd19941">
    <property type="entry name" value="TIL"/>
    <property type="match status" value="1"/>
</dbReference>
<sequence length="108" mass="12099">MVSLENGTQQEQSKVSLDHHQSLEILSGQNIAVGKKCLKNEVWTNCTGCELNCDEDQFLQCQNICYKPGCECPAVLGFRRASNGNCVQKDECLLEDNKFSDYSLFLNS</sequence>
<proteinExistence type="predicted"/>
<gene>
    <name evidence="3" type="ORF">WBA_LOCUS7737</name>
</gene>
<dbReference type="InterPro" id="IPR002919">
    <property type="entry name" value="TIL_dom"/>
</dbReference>
<name>A0A3P7DW78_WUCBA</name>
<dbReference type="GO" id="GO:0004867">
    <property type="term" value="F:serine-type endopeptidase inhibitor activity"/>
    <property type="evidence" value="ECO:0007669"/>
    <property type="project" value="UniProtKB-KW"/>
</dbReference>
<reference evidence="3 4" key="1">
    <citation type="submission" date="2018-11" db="EMBL/GenBank/DDBJ databases">
        <authorList>
            <consortium name="Pathogen Informatics"/>
        </authorList>
    </citation>
    <scope>NUCLEOTIDE SEQUENCE [LARGE SCALE GENOMIC DNA]</scope>
</reference>
<dbReference type="Proteomes" id="UP000270924">
    <property type="component" value="Unassembled WGS sequence"/>
</dbReference>
<evidence type="ECO:0000256" key="1">
    <source>
        <dbReference type="ARBA" id="ARBA00022900"/>
    </source>
</evidence>
<accession>A0A3P7DW78</accession>
<evidence type="ECO:0000259" key="2">
    <source>
        <dbReference type="Pfam" id="PF01826"/>
    </source>
</evidence>
<keyword evidence="4" id="KW-1185">Reference proteome</keyword>
<dbReference type="Gene3D" id="2.10.25.10">
    <property type="entry name" value="Laminin"/>
    <property type="match status" value="1"/>
</dbReference>
<keyword evidence="1" id="KW-0722">Serine protease inhibitor</keyword>
<evidence type="ECO:0000313" key="3">
    <source>
        <dbReference type="EMBL" id="VDM14351.1"/>
    </source>
</evidence>